<sequence>MNYLQAVQLLRQDDQLPYLGLLLDTEQQYLHFFVLQTSHANCPEVEIFYSGSYLFEMTATEGSYQQEAFPLSLQPYLQKAQFRSYDEITDLYYMIPAQVLYSLFPELPDPSKGVLCKQSKEFFCLHAHELIKRYWK</sequence>
<evidence type="ECO:0000313" key="1">
    <source>
        <dbReference type="EMBL" id="MBO1927817.1"/>
    </source>
</evidence>
<proteinExistence type="predicted"/>
<accession>A0ABS3Q6B3</accession>
<organism evidence="1 2">
    <name type="scientific">Thiomicrorhabdus marina</name>
    <dbReference type="NCBI Taxonomy" id="2818442"/>
    <lineage>
        <taxon>Bacteria</taxon>
        <taxon>Pseudomonadati</taxon>
        <taxon>Pseudomonadota</taxon>
        <taxon>Gammaproteobacteria</taxon>
        <taxon>Thiotrichales</taxon>
        <taxon>Piscirickettsiaceae</taxon>
        <taxon>Thiomicrorhabdus</taxon>
    </lineage>
</organism>
<dbReference type="RefSeq" id="WP_208150431.1">
    <property type="nucleotide sequence ID" value="NZ_JAGETV010000018.1"/>
</dbReference>
<comment type="caution">
    <text evidence="1">The sequence shown here is derived from an EMBL/GenBank/DDBJ whole genome shotgun (WGS) entry which is preliminary data.</text>
</comment>
<reference evidence="1 2" key="1">
    <citation type="submission" date="2021-03" db="EMBL/GenBank/DDBJ databases">
        <title>Thiomicrorhabdus sp.nov.,novel sulfur-oxidizing bacteria isolated from coastal sediment.</title>
        <authorList>
            <person name="Liu X."/>
        </authorList>
    </citation>
    <scope>NUCLEOTIDE SEQUENCE [LARGE SCALE GENOMIC DNA]</scope>
    <source>
        <strain evidence="1 2">6S2-11</strain>
    </source>
</reference>
<gene>
    <name evidence="1" type="ORF">J3998_09535</name>
</gene>
<protein>
    <submittedName>
        <fullName evidence="1">Uncharacterized protein</fullName>
    </submittedName>
</protein>
<evidence type="ECO:0000313" key="2">
    <source>
        <dbReference type="Proteomes" id="UP000664835"/>
    </source>
</evidence>
<dbReference type="EMBL" id="JAGETV010000018">
    <property type="protein sequence ID" value="MBO1927817.1"/>
    <property type="molecule type" value="Genomic_DNA"/>
</dbReference>
<dbReference type="Proteomes" id="UP000664835">
    <property type="component" value="Unassembled WGS sequence"/>
</dbReference>
<name>A0ABS3Q6B3_9GAMM</name>
<keyword evidence="2" id="KW-1185">Reference proteome</keyword>